<dbReference type="NCBIfam" id="TIGR04398">
    <property type="entry name" value="SLAP_DUP"/>
    <property type="match status" value="2"/>
</dbReference>
<dbReference type="RefSeq" id="WP_239672202.1">
    <property type="nucleotide sequence ID" value="NZ_CP049742.1"/>
</dbReference>
<dbReference type="NCBIfam" id="TIGR04399">
    <property type="entry name" value="acc_Sec_SLAP"/>
    <property type="match status" value="1"/>
</dbReference>
<sequence>MAFFTRKKKQAQDTTVEANELLSHEIDRSDSEDTVKPELSIHPEWKIPTEQMYVYRFLNNQCPPLKANQLSLSGIEWNWNERGQLVVTGFIRNTINKPIAFPNLVILLLSENDELLARQEFDMRPLGEVPAVSSRPWNFAFNRENVNTMELPKENWKLAFELKRKHQLELDESWEKALPEENLAQLRDAFEKMDPPKPGEINFMGLQAQFTQDEDLAISVLIRNGTQKNIKLEKLPLVVEDSAGDVVAEGGFKLENLEISANTSKPWTFVFPQAIIQKPDADLTRWKCYPKQAKESQD</sequence>
<proteinExistence type="predicted"/>
<dbReference type="Proteomes" id="UP000593626">
    <property type="component" value="Chromosome"/>
</dbReference>
<evidence type="ECO:0000313" key="1">
    <source>
        <dbReference type="EMBL" id="QPC47533.1"/>
    </source>
</evidence>
<protein>
    <submittedName>
        <fullName evidence="1">Accessory Sec system S-layer assembly protein</fullName>
    </submittedName>
</protein>
<gene>
    <name evidence="1" type="ORF">G8O30_11520</name>
</gene>
<organism evidence="1 2">
    <name type="scientific">Mangrovibacillus cuniculi</name>
    <dbReference type="NCBI Taxonomy" id="2593652"/>
    <lineage>
        <taxon>Bacteria</taxon>
        <taxon>Bacillati</taxon>
        <taxon>Bacillota</taxon>
        <taxon>Bacilli</taxon>
        <taxon>Bacillales</taxon>
        <taxon>Bacillaceae</taxon>
        <taxon>Mangrovibacillus</taxon>
    </lineage>
</organism>
<keyword evidence="2" id="KW-1185">Reference proteome</keyword>
<reference evidence="1 2" key="1">
    <citation type="submission" date="2019-07" db="EMBL/GenBank/DDBJ databases">
        <title>Genome sequence of 2 isolates from Red Sea Mangroves.</title>
        <authorList>
            <person name="Sefrji F."/>
            <person name="Michoud G."/>
            <person name="Merlino G."/>
            <person name="Daffonchio D."/>
        </authorList>
    </citation>
    <scope>NUCLEOTIDE SEQUENCE [LARGE SCALE GENOMIC DNA]</scope>
    <source>
        <strain evidence="1 2">R1DC41</strain>
    </source>
</reference>
<evidence type="ECO:0000313" key="2">
    <source>
        <dbReference type="Proteomes" id="UP000593626"/>
    </source>
</evidence>
<dbReference type="EMBL" id="CP049742">
    <property type="protein sequence ID" value="QPC47533.1"/>
    <property type="molecule type" value="Genomic_DNA"/>
</dbReference>
<name>A0A7S8CD14_9BACI</name>
<dbReference type="AlphaFoldDB" id="A0A7S8CD14"/>
<dbReference type="KEGG" id="mcui:G8O30_11520"/>
<accession>A0A7S8CD14</accession>
<dbReference type="InterPro" id="IPR030910">
    <property type="entry name" value="SLAP_dom"/>
</dbReference>
<dbReference type="InterPro" id="IPR030911">
    <property type="entry name" value="Sec_acc_SLAP"/>
</dbReference>